<dbReference type="RefSeq" id="YP_009722238.1">
    <property type="nucleotide sequence ID" value="NC_045397.1"/>
</dbReference>
<evidence type="ECO:0000256" key="3">
    <source>
        <dbReference type="ARBA" id="ARBA00022801"/>
    </source>
</evidence>
<dbReference type="GO" id="GO:0016787">
    <property type="term" value="F:hydrolase activity"/>
    <property type="evidence" value="ECO:0007669"/>
    <property type="project" value="UniProtKB-KW"/>
</dbReference>
<gene>
    <name evidence="7" type="primary">orf125</name>
</gene>
<dbReference type="SMART" id="SM00497">
    <property type="entry name" value="IENR1"/>
    <property type="match status" value="1"/>
</dbReference>
<dbReference type="EMBL" id="MK527108">
    <property type="protein sequence ID" value="QGN66640.1"/>
    <property type="molecule type" value="Genomic_DNA"/>
</dbReference>
<dbReference type="GO" id="GO:0003677">
    <property type="term" value="F:DNA binding"/>
    <property type="evidence" value="ECO:0007669"/>
    <property type="project" value="InterPro"/>
</dbReference>
<dbReference type="InterPro" id="IPR003647">
    <property type="entry name" value="Intron_nuc_1_rpt"/>
</dbReference>
<dbReference type="Pfam" id="PF07460">
    <property type="entry name" value="NUMOD3"/>
    <property type="match status" value="1"/>
</dbReference>
<keyword evidence="2" id="KW-0255">Endonuclease</keyword>
<feature type="region of interest" description="Disordered" evidence="4">
    <location>
        <begin position="27"/>
        <end position="67"/>
    </location>
</feature>
<accession>A0A650AF38</accession>
<feature type="domain" description="Nuclease associated modular" evidence="6">
    <location>
        <begin position="52"/>
        <end position="66"/>
    </location>
</feature>
<dbReference type="InterPro" id="IPR003611">
    <property type="entry name" value="NUMOD3"/>
</dbReference>
<name>A0A650AF38_9PEZI</name>
<evidence type="ECO:0000259" key="6">
    <source>
        <dbReference type="Pfam" id="PF07460"/>
    </source>
</evidence>
<evidence type="ECO:0000256" key="1">
    <source>
        <dbReference type="ARBA" id="ARBA00022722"/>
    </source>
</evidence>
<keyword evidence="1" id="KW-0540">Nuclease</keyword>
<reference evidence="7" key="1">
    <citation type="submission" date="2019-02" db="EMBL/GenBank/DDBJ databases">
        <title>The largest mitochondrial genome of Morchella importuna (272.2 kb) among fungi reservoir of numerous mitochondrial ORFs, repeatitive sequences and nuclear genome horizontal transfer.</title>
        <authorList>
            <person name="Liu W."/>
            <person name="Bian Y."/>
        </authorList>
    </citation>
    <scope>NUCLEOTIDE SEQUENCE</scope>
</reference>
<keyword evidence="3" id="KW-0378">Hydrolase</keyword>
<evidence type="ECO:0000313" key="7">
    <source>
        <dbReference type="EMBL" id="QGN66640.1"/>
    </source>
</evidence>
<geneLocation type="mitochondrion" evidence="7"/>
<sequence length="125" mass="13887">MFGKTPSEVTCANISASLLGIPKSEETRALMSAGPPPPSNRTTRVVGWREGSKKGKNNPMFGKKNTSNPNCLKIEVTDLELVTKTTYESIHEAARALNIAQSRISMYFNRDQKKPINGRYAFRKI</sequence>
<dbReference type="GO" id="GO:0004519">
    <property type="term" value="F:endonuclease activity"/>
    <property type="evidence" value="ECO:0007669"/>
    <property type="project" value="UniProtKB-KW"/>
</dbReference>
<keyword evidence="7" id="KW-0496">Mitochondrion</keyword>
<feature type="domain" description="Nuclease-associated modular DNA-binding 1" evidence="5">
    <location>
        <begin position="73"/>
        <end position="105"/>
    </location>
</feature>
<dbReference type="SUPFAM" id="SSF64496">
    <property type="entry name" value="DNA-binding domain of intron-encoded endonucleases"/>
    <property type="match status" value="1"/>
</dbReference>
<evidence type="ECO:0000259" key="5">
    <source>
        <dbReference type="Pfam" id="PF07453"/>
    </source>
</evidence>
<dbReference type="AlphaFoldDB" id="A0A650AF38"/>
<dbReference type="Pfam" id="PF07453">
    <property type="entry name" value="NUMOD1"/>
    <property type="match status" value="1"/>
</dbReference>
<dbReference type="GeneID" id="42905961"/>
<organism evidence="7">
    <name type="scientific">Morchella importuna</name>
    <dbReference type="NCBI Taxonomy" id="1174673"/>
    <lineage>
        <taxon>Eukaryota</taxon>
        <taxon>Fungi</taxon>
        <taxon>Dikarya</taxon>
        <taxon>Ascomycota</taxon>
        <taxon>Pezizomycotina</taxon>
        <taxon>Pezizomycetes</taxon>
        <taxon>Pezizales</taxon>
        <taxon>Morchellaceae</taxon>
        <taxon>Morchella</taxon>
    </lineage>
</organism>
<dbReference type="InterPro" id="IPR010896">
    <property type="entry name" value="NUMOD1"/>
</dbReference>
<evidence type="ECO:0000256" key="4">
    <source>
        <dbReference type="SAM" id="MobiDB-lite"/>
    </source>
</evidence>
<proteinExistence type="predicted"/>
<protein>
    <recommendedName>
        <fullName evidence="8">Nuclease-associated modular DNA-binding 1 domain-containing protein</fullName>
    </recommendedName>
</protein>
<evidence type="ECO:0000256" key="2">
    <source>
        <dbReference type="ARBA" id="ARBA00022759"/>
    </source>
</evidence>
<evidence type="ECO:0008006" key="8">
    <source>
        <dbReference type="Google" id="ProtNLM"/>
    </source>
</evidence>